<dbReference type="Gene3D" id="3.40.50.11220">
    <property type="match status" value="1"/>
</dbReference>
<dbReference type="Pfam" id="PF11761">
    <property type="entry name" value="CbiG_mid"/>
    <property type="match status" value="1"/>
</dbReference>
<evidence type="ECO:0000313" key="4">
    <source>
        <dbReference type="EMBL" id="RDY25789.1"/>
    </source>
</evidence>
<comment type="caution">
    <text evidence="4">The sequence shown here is derived from an EMBL/GenBank/DDBJ whole genome shotgun (WGS) entry which is preliminary data.</text>
</comment>
<dbReference type="NCBIfam" id="NF004466">
    <property type="entry name" value="PRK05788.1-4"/>
    <property type="match status" value="1"/>
</dbReference>
<proteinExistence type="predicted"/>
<dbReference type="EMBL" id="NOJY02000047">
    <property type="protein sequence ID" value="RDY25789.1"/>
    <property type="molecule type" value="Genomic_DNA"/>
</dbReference>
<dbReference type="RefSeq" id="WP_094368142.1">
    <property type="nucleotide sequence ID" value="NZ_NOJY02000047.1"/>
</dbReference>
<dbReference type="PANTHER" id="PTHR37477:SF1">
    <property type="entry name" value="COBALT-PRECORRIN-5A HYDROLASE"/>
    <property type="match status" value="1"/>
</dbReference>
<evidence type="ECO:0000313" key="5">
    <source>
        <dbReference type="Proteomes" id="UP000215694"/>
    </source>
</evidence>
<dbReference type="OrthoDB" id="9781023at2"/>
<gene>
    <name evidence="4" type="primary">cbiG</name>
    <name evidence="4" type="ORF">CHL78_016405</name>
</gene>
<dbReference type="AlphaFoldDB" id="A0A371IZ79"/>
<dbReference type="InterPro" id="IPR052553">
    <property type="entry name" value="CbiG_hydrolase"/>
</dbReference>
<evidence type="ECO:0000259" key="1">
    <source>
        <dbReference type="Pfam" id="PF01890"/>
    </source>
</evidence>
<feature type="domain" description="Cobalamin synthesis G N-terminal" evidence="2">
    <location>
        <begin position="72"/>
        <end position="151"/>
    </location>
</feature>
<organism evidence="4 5">
    <name type="scientific">Romboutsia weinsteinii</name>
    <dbReference type="NCBI Taxonomy" id="2020949"/>
    <lineage>
        <taxon>Bacteria</taxon>
        <taxon>Bacillati</taxon>
        <taxon>Bacillota</taxon>
        <taxon>Clostridia</taxon>
        <taxon>Peptostreptococcales</taxon>
        <taxon>Peptostreptococcaceae</taxon>
        <taxon>Romboutsia</taxon>
    </lineage>
</organism>
<dbReference type="GO" id="GO:0043779">
    <property type="term" value="F:cobalt-precorrin-5A acetaldehyde-lyase activity"/>
    <property type="evidence" value="ECO:0007669"/>
    <property type="project" value="UniProtKB-EC"/>
</dbReference>
<keyword evidence="4" id="KW-0378">Hydrolase</keyword>
<dbReference type="SUPFAM" id="SSF159672">
    <property type="entry name" value="CbiG N-terminal domain-like"/>
    <property type="match status" value="1"/>
</dbReference>
<dbReference type="Pfam" id="PF11760">
    <property type="entry name" value="CbiG_N"/>
    <property type="match status" value="1"/>
</dbReference>
<dbReference type="SUPFAM" id="SSF159664">
    <property type="entry name" value="CobE/GbiG C-terminal domain-like"/>
    <property type="match status" value="1"/>
</dbReference>
<dbReference type="InterPro" id="IPR036518">
    <property type="entry name" value="CobE/GbiG_C_sf"/>
</dbReference>
<dbReference type="Proteomes" id="UP000215694">
    <property type="component" value="Unassembled WGS sequence"/>
</dbReference>
<dbReference type="Gene3D" id="3.30.420.180">
    <property type="entry name" value="CobE/GbiG C-terminal domain"/>
    <property type="match status" value="1"/>
</dbReference>
<keyword evidence="5" id="KW-1185">Reference proteome</keyword>
<dbReference type="PANTHER" id="PTHR37477">
    <property type="entry name" value="COBALT-PRECORRIN-5A HYDROLASE"/>
    <property type="match status" value="1"/>
</dbReference>
<reference evidence="4 5" key="1">
    <citation type="journal article" date="2017" name="Genome Announc.">
        <title>Draft Genome Sequence of Romboutsia weinsteinii sp. nov. Strain CCRI-19649(T) Isolated from Surface Water.</title>
        <authorList>
            <person name="Maheux A.F."/>
            <person name="Boudreau D.K."/>
            <person name="Berube E."/>
            <person name="Boissinot M."/>
            <person name="Cantin P."/>
            <person name="Raymond F."/>
            <person name="Corbeil J."/>
            <person name="Omar R.F."/>
            <person name="Bergeron M.G."/>
        </authorList>
    </citation>
    <scope>NUCLEOTIDE SEQUENCE [LARGE SCALE GENOMIC DNA]</scope>
    <source>
        <strain evidence="4 5">CCRI-19649</strain>
    </source>
</reference>
<evidence type="ECO:0000259" key="3">
    <source>
        <dbReference type="Pfam" id="PF11761"/>
    </source>
</evidence>
<evidence type="ECO:0000259" key="2">
    <source>
        <dbReference type="Pfam" id="PF11760"/>
    </source>
</evidence>
<name>A0A371IZ79_9FIRM</name>
<protein>
    <submittedName>
        <fullName evidence="4">Cobalt-precorrin 5A hydrolase</fullName>
        <ecNumber evidence="4">3.7.1.12</ecNumber>
    </submittedName>
</protein>
<dbReference type="Pfam" id="PF01890">
    <property type="entry name" value="CbiG_C"/>
    <property type="match status" value="1"/>
</dbReference>
<dbReference type="EC" id="3.7.1.12" evidence="4"/>
<dbReference type="InterPro" id="IPR002750">
    <property type="entry name" value="CobE/GbiG_C"/>
</dbReference>
<feature type="domain" description="Cobalamin biosynthesis central region" evidence="3">
    <location>
        <begin position="157"/>
        <end position="239"/>
    </location>
</feature>
<dbReference type="InterPro" id="IPR021745">
    <property type="entry name" value="CbiG_mid"/>
</dbReference>
<accession>A0A371IZ79</accession>
<dbReference type="InterPro" id="IPR038029">
    <property type="entry name" value="GbiG_N_sf"/>
</dbReference>
<dbReference type="GO" id="GO:0009236">
    <property type="term" value="P:cobalamin biosynthetic process"/>
    <property type="evidence" value="ECO:0007669"/>
    <property type="project" value="InterPro"/>
</dbReference>
<sequence>MNIDSNTAIICLTQNGKKLACKMKSLMNDGDIYFIQNKKDESSKENSSKTIQVNIEDNIEIYTVHKRIKLFVGDIFDKYNYIVFIMATGIVIRTIAHLVTSKFSDPAILVTDEMGTNVISLLSGHMGGANEKTLYISNLLHANPVITTATDVNKKSSLDMIAKKLDGYIENFRDNVKDINAMLVNNEPVGLYIDGDYDIDTRGFNVIGSLEELSDCYSSNETNRNKFEKIVVITNKNKLNSDKLEISISFESDKLIKLVPKDIVVGIGCRRDIDSHLLKDSLQDFLENNNIDINAIRKIGSIEVKKDEKAIIDLSKYLGVTFKTLSAEDISKVDYLFDKSEWVKKNVGVYSVAEPVAHILSGGNLIIEKNKYKGITFSVGRAKI</sequence>
<feature type="domain" description="CobE/GbiG C-terminal" evidence="1">
    <location>
        <begin position="263"/>
        <end position="379"/>
    </location>
</feature>
<dbReference type="InterPro" id="IPR021744">
    <property type="entry name" value="CbiG_N"/>
</dbReference>